<evidence type="ECO:0000313" key="11">
    <source>
        <dbReference type="Proteomes" id="UP000317093"/>
    </source>
</evidence>
<dbReference type="PIRSF" id="PIRSF001332">
    <property type="entry name" value="Acetolac_decarb"/>
    <property type="match status" value="1"/>
</dbReference>
<dbReference type="EMBL" id="CP036279">
    <property type="protein sequence ID" value="QDU60923.1"/>
    <property type="molecule type" value="Genomic_DNA"/>
</dbReference>
<keyword evidence="11" id="KW-1185">Reference proteome</keyword>
<dbReference type="AlphaFoldDB" id="A0A518B1R6"/>
<evidence type="ECO:0000256" key="5">
    <source>
        <dbReference type="ARBA" id="ARBA00020164"/>
    </source>
</evidence>
<evidence type="ECO:0000313" key="10">
    <source>
        <dbReference type="EMBL" id="QDU60923.1"/>
    </source>
</evidence>
<gene>
    <name evidence="10" type="primary">alsD</name>
    <name evidence="10" type="ORF">Pan216_17760</name>
</gene>
<dbReference type="GO" id="GO:0045151">
    <property type="term" value="P:acetoin biosynthetic process"/>
    <property type="evidence" value="ECO:0007669"/>
    <property type="project" value="UniProtKB-UniRule"/>
</dbReference>
<dbReference type="Proteomes" id="UP000317093">
    <property type="component" value="Chromosome"/>
</dbReference>
<evidence type="ECO:0000256" key="3">
    <source>
        <dbReference type="ARBA" id="ARBA00007106"/>
    </source>
</evidence>
<dbReference type="InterPro" id="IPR005128">
    <property type="entry name" value="Acetolactate_a_deCO2ase"/>
</dbReference>
<dbReference type="KEGG" id="knv:Pan216_17760"/>
<evidence type="ECO:0000256" key="9">
    <source>
        <dbReference type="PIRNR" id="PIRNR001332"/>
    </source>
</evidence>
<comment type="similarity">
    <text evidence="3 9">Belongs to the alpha-acetolactate decarboxylase family.</text>
</comment>
<evidence type="ECO:0000256" key="6">
    <source>
        <dbReference type="ARBA" id="ARBA00022793"/>
    </source>
</evidence>
<dbReference type="OrthoDB" id="8612680at2"/>
<keyword evidence="6 9" id="KW-0210">Decarboxylase</keyword>
<sequence length="286" mass="31845">MHHDNPRAAVPLSCRISTSLSQALERRRRETGESVGHIVRHALAEYLQVDHATLFQVSTAGALVEGIYGGDVTIGLLREHGDFGLGTFVNLDGEMVVLDGHFYQVRDDGTVSEASDEEMSPYAMITRFSEPNEWKSVENCDSLAQLEAEIDAFRDSANVFYSVHVQGMFTSMRTRTVRLTPEGVPLVEAASNQREFEFANVRGSLVGFWSPSYMQSVLVAGYHLHFLSEDRTLGGHLLDCAGEDLRVAVRREADFRLSLPESVSFLHADLTRDPSEDLDRAEKSHD</sequence>
<protein>
    <recommendedName>
        <fullName evidence="5 9">Alpha-acetolactate decarboxylase</fullName>
        <ecNumber evidence="4 9">4.1.1.5</ecNumber>
    </recommendedName>
</protein>
<comment type="catalytic activity">
    <reaction evidence="1 9">
        <text>(2S)-2-acetolactate + H(+) = (R)-acetoin + CO2</text>
        <dbReference type="Rhea" id="RHEA:21580"/>
        <dbReference type="ChEBI" id="CHEBI:15378"/>
        <dbReference type="ChEBI" id="CHEBI:15686"/>
        <dbReference type="ChEBI" id="CHEBI:16526"/>
        <dbReference type="ChEBI" id="CHEBI:58476"/>
        <dbReference type="EC" id="4.1.1.5"/>
    </reaction>
</comment>
<reference evidence="10 11" key="1">
    <citation type="submission" date="2019-02" db="EMBL/GenBank/DDBJ databases">
        <title>Deep-cultivation of Planctomycetes and their phenomic and genomic characterization uncovers novel biology.</title>
        <authorList>
            <person name="Wiegand S."/>
            <person name="Jogler M."/>
            <person name="Boedeker C."/>
            <person name="Pinto D."/>
            <person name="Vollmers J."/>
            <person name="Rivas-Marin E."/>
            <person name="Kohn T."/>
            <person name="Peeters S.H."/>
            <person name="Heuer A."/>
            <person name="Rast P."/>
            <person name="Oberbeckmann S."/>
            <person name="Bunk B."/>
            <person name="Jeske O."/>
            <person name="Meyerdierks A."/>
            <person name="Storesund J.E."/>
            <person name="Kallscheuer N."/>
            <person name="Luecker S."/>
            <person name="Lage O.M."/>
            <person name="Pohl T."/>
            <person name="Merkel B.J."/>
            <person name="Hornburger P."/>
            <person name="Mueller R.-W."/>
            <person name="Bruemmer F."/>
            <person name="Labrenz M."/>
            <person name="Spormann A.M."/>
            <person name="Op den Camp H."/>
            <person name="Overmann J."/>
            <person name="Amann R."/>
            <person name="Jetten M.S.M."/>
            <person name="Mascher T."/>
            <person name="Medema M.H."/>
            <person name="Devos D.P."/>
            <person name="Kaster A.-K."/>
            <person name="Ovreas L."/>
            <person name="Rohde M."/>
            <person name="Galperin M.Y."/>
            <person name="Jogler C."/>
        </authorList>
    </citation>
    <scope>NUCLEOTIDE SEQUENCE [LARGE SCALE GENOMIC DNA]</scope>
    <source>
        <strain evidence="10 11">Pan216</strain>
    </source>
</reference>
<dbReference type="NCBIfam" id="TIGR01252">
    <property type="entry name" value="acetolac_decarb"/>
    <property type="match status" value="1"/>
</dbReference>
<dbReference type="Gene3D" id="3.30.1330.80">
    <property type="entry name" value="Hypothetical protein, similar to alpha- acetolactate decarboxylase, domain 2"/>
    <property type="match status" value="2"/>
</dbReference>
<dbReference type="CDD" id="cd17299">
    <property type="entry name" value="acetolactate_decarboxylase"/>
    <property type="match status" value="1"/>
</dbReference>
<keyword evidence="8 9" id="KW-0456">Lyase</keyword>
<dbReference type="GO" id="GO:0047605">
    <property type="term" value="F:acetolactate decarboxylase activity"/>
    <property type="evidence" value="ECO:0007669"/>
    <property type="project" value="UniProtKB-UniRule"/>
</dbReference>
<accession>A0A518B1R6</accession>
<dbReference type="PANTHER" id="PTHR35524:SF1">
    <property type="entry name" value="ALPHA-ACETOLACTATE DECARBOXYLASE"/>
    <property type="match status" value="1"/>
</dbReference>
<evidence type="ECO:0000256" key="2">
    <source>
        <dbReference type="ARBA" id="ARBA00005170"/>
    </source>
</evidence>
<name>A0A518B1R6_9BACT</name>
<dbReference type="PANTHER" id="PTHR35524">
    <property type="entry name" value="ALPHA-ACETOLACTATE DECARBOXYLASE"/>
    <property type="match status" value="1"/>
</dbReference>
<organism evidence="10 11">
    <name type="scientific">Kolteria novifilia</name>
    <dbReference type="NCBI Taxonomy" id="2527975"/>
    <lineage>
        <taxon>Bacteria</taxon>
        <taxon>Pseudomonadati</taxon>
        <taxon>Planctomycetota</taxon>
        <taxon>Planctomycetia</taxon>
        <taxon>Kolteriales</taxon>
        <taxon>Kolteriaceae</taxon>
        <taxon>Kolteria</taxon>
    </lineage>
</organism>
<dbReference type="Pfam" id="PF03306">
    <property type="entry name" value="AAL_decarboxy"/>
    <property type="match status" value="1"/>
</dbReference>
<dbReference type="RefSeq" id="WP_145257509.1">
    <property type="nucleotide sequence ID" value="NZ_CP036279.1"/>
</dbReference>
<evidence type="ECO:0000256" key="7">
    <source>
        <dbReference type="ARBA" id="ARBA00023061"/>
    </source>
</evidence>
<dbReference type="EC" id="4.1.1.5" evidence="4 9"/>
<dbReference type="UniPathway" id="UPA00626">
    <property type="reaction ID" value="UER00678"/>
</dbReference>
<evidence type="ECO:0000256" key="8">
    <source>
        <dbReference type="ARBA" id="ARBA00023239"/>
    </source>
</evidence>
<proteinExistence type="inferred from homology"/>
<dbReference type="SUPFAM" id="SSF117856">
    <property type="entry name" value="AF0104/ALDC/Ptd012-like"/>
    <property type="match status" value="1"/>
</dbReference>
<evidence type="ECO:0000256" key="1">
    <source>
        <dbReference type="ARBA" id="ARBA00001784"/>
    </source>
</evidence>
<comment type="pathway">
    <text evidence="2 9">Polyol metabolism; (R,R)-butane-2,3-diol biosynthesis; (R,R)-butane-2,3-diol from pyruvate: step 2/3.</text>
</comment>
<evidence type="ECO:0000256" key="4">
    <source>
        <dbReference type="ARBA" id="ARBA00013204"/>
    </source>
</evidence>
<keyword evidence="7 9" id="KW-0005">Acetoin biosynthesis</keyword>